<dbReference type="AlphaFoldDB" id="A0A6G9QPZ0"/>
<name>A0A6G9QPZ0_9GAMM</name>
<accession>A0A6G9QPZ0</accession>
<proteinExistence type="predicted"/>
<keyword evidence="2" id="KW-1185">Reference proteome</keyword>
<keyword evidence="1" id="KW-0614">Plasmid</keyword>
<protein>
    <submittedName>
        <fullName evidence="1">Uncharacterized protein</fullName>
    </submittedName>
</protein>
<reference evidence="1 2" key="1">
    <citation type="submission" date="2020-03" db="EMBL/GenBank/DDBJ databases">
        <title>Complete genome sequence of Shewanella sp.</title>
        <authorList>
            <person name="Kim Y.-S."/>
            <person name="Kim S.-J."/>
            <person name="Jung H.-K."/>
            <person name="Kim K.-H."/>
        </authorList>
    </citation>
    <scope>NUCLEOTIDE SEQUENCE [LARGE SCALE GENOMIC DNA]</scope>
    <source>
        <strain evidence="1 2">PN3F2</strain>
        <plasmid evidence="1 2">pPN3F2_2</plasmid>
    </source>
</reference>
<sequence>MSLLTAKELIARTNLKAAQVLSEFDAANKTISNALNLASQTYIAQIPASEHAYFTGISEKYLGTDYVYKLFNQKTSDFCDIPEGIPCEGITERFNAWVKYAVLLNNVDVSIFVDVIDALDRKALICKIQNDGLKGTEAALFYNENDEDGTLHIDINKCYVSNHNQADFFKGCSRPCNKINLPAFNVRLNSETDLSIGLIQKSHKAWVRGKNRPFCLDTALDPFTYKHDDFRFKLLLLTPTLFEHCATGGRIAKNQTGTITALLENAYKIDDCTMTPGNANHRLRDTKYISNLQPGYHQQFLEGLFALNSQITSKVLSFTNKIAVICMDRFRKIDYESNPMEAMMFLNAAEDVFLDKFDGTLFGLQLKKYKNERTELRESQKLAETLDECVRQLNVTPMNDNVNNDDRALLQDNSL</sequence>
<gene>
    <name evidence="1" type="ORF">HBH39_19310</name>
</gene>
<geneLocation type="plasmid" evidence="1 2">
    <name>pPN3F2_2</name>
</geneLocation>
<organism evidence="1 2">
    <name type="scientific">Shewanella aestuarii</name>
    <dbReference type="NCBI Taxonomy" id="1028752"/>
    <lineage>
        <taxon>Bacteria</taxon>
        <taxon>Pseudomonadati</taxon>
        <taxon>Pseudomonadota</taxon>
        <taxon>Gammaproteobacteria</taxon>
        <taxon>Alteromonadales</taxon>
        <taxon>Shewanellaceae</taxon>
        <taxon>Shewanella</taxon>
    </lineage>
</organism>
<dbReference type="Proteomes" id="UP000502608">
    <property type="component" value="Plasmid pPN3F2_2"/>
</dbReference>
<evidence type="ECO:0000313" key="2">
    <source>
        <dbReference type="Proteomes" id="UP000502608"/>
    </source>
</evidence>
<evidence type="ECO:0000313" key="1">
    <source>
        <dbReference type="EMBL" id="QIR16626.1"/>
    </source>
</evidence>
<dbReference type="KEGG" id="saes:HBH39_19310"/>
<dbReference type="EMBL" id="CP050315">
    <property type="protein sequence ID" value="QIR16626.1"/>
    <property type="molecule type" value="Genomic_DNA"/>
</dbReference>
<dbReference type="RefSeq" id="WP_167680454.1">
    <property type="nucleotide sequence ID" value="NZ_CP050315.1"/>
</dbReference>